<dbReference type="GeneID" id="15926725"/>
<protein>
    <submittedName>
        <fullName evidence="1">Uncharacterized protein</fullName>
    </submittedName>
</protein>
<gene>
    <name evidence="1" type="ORF">VPFG_00272</name>
</gene>
<proteinExistence type="predicted"/>
<organism evidence="1 2">
    <name type="scientific">Vibrio phage nt-1</name>
    <dbReference type="NCBI Taxonomy" id="115992"/>
    <lineage>
        <taxon>Viruses</taxon>
        <taxon>Duplodnaviria</taxon>
        <taxon>Heunggongvirae</taxon>
        <taxon>Uroviricota</taxon>
        <taxon>Caudoviricetes</taxon>
        <taxon>Pantevenvirales</taxon>
        <taxon>Straboviridae</taxon>
        <taxon>Mylasvirus</taxon>
        <taxon>Mylasvirus persius</taxon>
    </lineage>
</organism>
<dbReference type="EMBL" id="HQ317393">
    <property type="protein sequence ID" value="AGN30271.1"/>
    <property type="molecule type" value="Genomic_DNA"/>
</dbReference>
<dbReference type="Proteomes" id="UP000201461">
    <property type="component" value="Segment"/>
</dbReference>
<keyword evidence="2" id="KW-1185">Reference proteome</keyword>
<sequence>MKVVYENATKHEKGLVVNLKFNDETEFRVGNGAVQRGKSFQGKVKKGEKVYADEFVVAHASQTVEDANKRRCK</sequence>
<evidence type="ECO:0000313" key="1">
    <source>
        <dbReference type="EMBL" id="AGN30271.1"/>
    </source>
</evidence>
<evidence type="ECO:0000313" key="2">
    <source>
        <dbReference type="Proteomes" id="UP000201461"/>
    </source>
</evidence>
<reference evidence="1 2" key="1">
    <citation type="journal article" date="2014" name="Genome Biol. Evol.">
        <title>Composite Conserved Promoter-Terminator Motifs (PeSLs) that Mediate Modular Shuffling in the Diverse T4-Like Myoviruses.</title>
        <authorList>
            <person name="Comeau A.M."/>
            <person name="Arbiol C."/>
            <person name="Krisch H.M."/>
        </authorList>
    </citation>
    <scope>NUCLEOTIDE SEQUENCE [LARGE SCALE GENOMIC DNA]</scope>
</reference>
<dbReference type="RefSeq" id="YP_008125420.1">
    <property type="nucleotide sequence ID" value="NC_021529.2"/>
</dbReference>
<name>R9TEQ9_9CAUD</name>
<dbReference type="OrthoDB" id="25371at10239"/>
<dbReference type="KEGG" id="vg:15926725"/>
<accession>R9TEQ9</accession>